<reference evidence="1 2" key="1">
    <citation type="submission" date="2021-04" db="EMBL/GenBank/DDBJ databases">
        <title>Genomics, taxonomy and metabolism of representatives of sulfur bacteria of the genus Thiothrix: Thiothrix fructosivorans QT, Thiothrix unzii A1T and three new species, Thiothrix subterranea sp. nov., Thiothrix litoralis sp. nov. and 'Candidatus Thiothrix anitrata' sp. nov.</title>
        <authorList>
            <person name="Ravin N.V."/>
            <person name="Smolyakov D."/>
            <person name="Rudenko T.S."/>
            <person name="Mardanov A.V."/>
            <person name="Beletsky A.V."/>
            <person name="Markov N.D."/>
            <person name="Fomenkov A.I."/>
            <person name="Roberts R.J."/>
            <person name="Karnachuk O.V."/>
            <person name="Novikov A."/>
            <person name="Grabovich M.Y."/>
        </authorList>
    </citation>
    <scope>NUCLEOTIDE SEQUENCE [LARGE SCALE GENOMIC DNA]</scope>
    <source>
        <strain evidence="1 2">A52</strain>
    </source>
</reference>
<protein>
    <recommendedName>
        <fullName evidence="3">DNA alkylation repair protein</fullName>
    </recommendedName>
</protein>
<name>A0ABX7X7Q8_9GAMM</name>
<organism evidence="1 2">
    <name type="scientific">Candidatus Thiothrix anitrata</name>
    <dbReference type="NCBI Taxonomy" id="2823902"/>
    <lineage>
        <taxon>Bacteria</taxon>
        <taxon>Pseudomonadati</taxon>
        <taxon>Pseudomonadota</taxon>
        <taxon>Gammaproteobacteria</taxon>
        <taxon>Thiotrichales</taxon>
        <taxon>Thiotrichaceae</taxon>
        <taxon>Thiothrix</taxon>
    </lineage>
</organism>
<accession>A0ABX7X7Q8</accession>
<sequence length="193" mass="22889">MMHISFNISSGHYKIDASQNSIFDELFELMANLIETNDPHYHFSICWCIAWAGDANIFPEIHRVFFINHLMKSWINLNNEYNIQRVTSWALSKILNPFHFEENNPEIERLKIATNARYKNPSNEFDQIIAVCFKINLGQELNKNDVEKIFSEHTKRKRKRDKQGYSSRLYLFLEKLDIEFRDKSEAAEDNPLI</sequence>
<proteinExistence type="predicted"/>
<evidence type="ECO:0000313" key="1">
    <source>
        <dbReference type="EMBL" id="QTR51183.1"/>
    </source>
</evidence>
<dbReference type="Proteomes" id="UP000672027">
    <property type="component" value="Chromosome"/>
</dbReference>
<gene>
    <name evidence="1" type="ORF">J8380_06430</name>
</gene>
<keyword evidence="2" id="KW-1185">Reference proteome</keyword>
<dbReference type="EMBL" id="CP072800">
    <property type="protein sequence ID" value="QTR51183.1"/>
    <property type="molecule type" value="Genomic_DNA"/>
</dbReference>
<evidence type="ECO:0008006" key="3">
    <source>
        <dbReference type="Google" id="ProtNLM"/>
    </source>
</evidence>
<dbReference type="RefSeq" id="WP_210229369.1">
    <property type="nucleotide sequence ID" value="NZ_CP072800.1"/>
</dbReference>
<evidence type="ECO:0000313" key="2">
    <source>
        <dbReference type="Proteomes" id="UP000672027"/>
    </source>
</evidence>